<proteinExistence type="predicted"/>
<organism evidence="3 4">
    <name type="scientific">Sulfurimonas hongkongensis</name>
    <dbReference type="NCBI Taxonomy" id="1172190"/>
    <lineage>
        <taxon>Bacteria</taxon>
        <taxon>Pseudomonadati</taxon>
        <taxon>Campylobacterota</taxon>
        <taxon>Epsilonproteobacteria</taxon>
        <taxon>Campylobacterales</taxon>
        <taxon>Sulfurimonadaceae</taxon>
        <taxon>Sulfurimonas</taxon>
    </lineage>
</organism>
<keyword evidence="1" id="KW-0802">TPR repeat</keyword>
<protein>
    <recommendedName>
        <fullName evidence="2">Surface lipoprotein assembly modifier C-terminal domain-containing protein</fullName>
    </recommendedName>
</protein>
<dbReference type="Gene3D" id="1.25.40.10">
    <property type="entry name" value="Tetratricopeptide repeat domain"/>
    <property type="match status" value="1"/>
</dbReference>
<dbReference type="InterPro" id="IPR019734">
    <property type="entry name" value="TPR_rpt"/>
</dbReference>
<feature type="repeat" description="TPR" evidence="1">
    <location>
        <begin position="55"/>
        <end position="88"/>
    </location>
</feature>
<dbReference type="InterPro" id="IPR007655">
    <property type="entry name" value="Slam_C"/>
</dbReference>
<dbReference type="STRING" id="1172190.M947_07525"/>
<dbReference type="OrthoDB" id="5343316at2"/>
<dbReference type="EMBL" id="AUPZ01000009">
    <property type="protein sequence ID" value="EQB39300.1"/>
    <property type="molecule type" value="Genomic_DNA"/>
</dbReference>
<dbReference type="eggNOG" id="COG0457">
    <property type="taxonomic scope" value="Bacteria"/>
</dbReference>
<gene>
    <name evidence="3" type="ORF">M947_07525</name>
</gene>
<feature type="domain" description="Surface lipoprotein assembly modifier C-terminal" evidence="2">
    <location>
        <begin position="148"/>
        <end position="433"/>
    </location>
</feature>
<sequence>MKKVFIAIVLILPLHLLAIEQKEIYTQATAAYKAKDFKTSYTLFSKLYITNLSDANLNFMFGISAYEIGNYNMALAAFERVEMLEPANLRNKLEKARTFYMLKMYENAELTFKEVLKNPLIPQNVRKNVELYLSRVIKEQKKSFTYVSLNLNTLYDSNVNSAPIDDTYNIGITEYATAKEKSDGAVETFASIVNIYDIGEANGFALKNSASIYLKRHFEEDEYDINYFSYMPSLLYKYTKYTLEMVGGVDAMTLGDRSYLQTLSLMPRFEYEHTKTLRSMTHFRYQVKDFKQNDQKDLNANHYELSYGLQNILSPRSYVQVNITGVLERKKRGSRVDVDYDEYKFDVAYANQLTSIYGAELYAQIRKREYNDYSTLFNSRRDDLAKSISVGLSVKMLENLLLRLNARYDRVDSDQDVFSYEKQTLLVGVIKTF</sequence>
<evidence type="ECO:0000256" key="1">
    <source>
        <dbReference type="PROSITE-ProRule" id="PRU00339"/>
    </source>
</evidence>
<dbReference type="InterPro" id="IPR011990">
    <property type="entry name" value="TPR-like_helical_dom_sf"/>
</dbReference>
<name>T0JE63_9BACT</name>
<dbReference type="Proteomes" id="UP000015520">
    <property type="component" value="Unassembled WGS sequence"/>
</dbReference>
<keyword evidence="4" id="KW-1185">Reference proteome</keyword>
<reference evidence="3 4" key="1">
    <citation type="submission" date="2013-07" db="EMBL/GenBank/DDBJ databases">
        <title>Sulfurimonas hongkongensis AST-10 Genome Sequencing.</title>
        <authorList>
            <person name="Cai L."/>
            <person name="Zhang T."/>
        </authorList>
    </citation>
    <scope>NUCLEOTIDE SEQUENCE [LARGE SCALE GENOMIC DNA]</scope>
    <source>
        <strain evidence="3 4">AST-10</strain>
    </source>
</reference>
<comment type="caution">
    <text evidence="3">The sequence shown here is derived from an EMBL/GenBank/DDBJ whole genome shotgun (WGS) entry which is preliminary data.</text>
</comment>
<dbReference type="PROSITE" id="PS50005">
    <property type="entry name" value="TPR"/>
    <property type="match status" value="1"/>
</dbReference>
<dbReference type="Pfam" id="PF04575">
    <property type="entry name" value="SlipAM"/>
    <property type="match status" value="1"/>
</dbReference>
<accession>T0JE63</accession>
<dbReference type="RefSeq" id="WP_021287761.1">
    <property type="nucleotide sequence ID" value="NZ_AUPZ01000009.1"/>
</dbReference>
<dbReference type="SUPFAM" id="SSF48452">
    <property type="entry name" value="TPR-like"/>
    <property type="match status" value="1"/>
</dbReference>
<evidence type="ECO:0000313" key="3">
    <source>
        <dbReference type="EMBL" id="EQB39300.1"/>
    </source>
</evidence>
<evidence type="ECO:0000313" key="4">
    <source>
        <dbReference type="Proteomes" id="UP000015520"/>
    </source>
</evidence>
<evidence type="ECO:0000259" key="2">
    <source>
        <dbReference type="Pfam" id="PF04575"/>
    </source>
</evidence>
<dbReference type="PATRIC" id="fig|1172190.3.peg.1457"/>
<dbReference type="AlphaFoldDB" id="T0JE63"/>